<keyword evidence="2" id="KW-1185">Reference proteome</keyword>
<name>A0AAD9G342_9STRA</name>
<protein>
    <submittedName>
        <fullName evidence="1">Uncharacterized protein</fullName>
    </submittedName>
</protein>
<comment type="caution">
    <text evidence="1">The sequence shown here is derived from an EMBL/GenBank/DDBJ whole genome shotgun (WGS) entry which is preliminary data.</text>
</comment>
<dbReference type="AlphaFoldDB" id="A0AAD9G342"/>
<accession>A0AAD9G342</accession>
<evidence type="ECO:0000313" key="1">
    <source>
        <dbReference type="EMBL" id="KAK1931023.1"/>
    </source>
</evidence>
<reference evidence="1" key="1">
    <citation type="submission" date="2023-08" db="EMBL/GenBank/DDBJ databases">
        <title>Reference Genome Resource for the Citrus Pathogen Phytophthora citrophthora.</title>
        <authorList>
            <person name="Moller H."/>
            <person name="Coetzee B."/>
            <person name="Rose L.J."/>
            <person name="Van Niekerk J.M."/>
        </authorList>
    </citation>
    <scope>NUCLEOTIDE SEQUENCE</scope>
    <source>
        <strain evidence="1">STE-U-9442</strain>
    </source>
</reference>
<organism evidence="1 2">
    <name type="scientific">Phytophthora citrophthora</name>
    <dbReference type="NCBI Taxonomy" id="4793"/>
    <lineage>
        <taxon>Eukaryota</taxon>
        <taxon>Sar</taxon>
        <taxon>Stramenopiles</taxon>
        <taxon>Oomycota</taxon>
        <taxon>Peronosporomycetes</taxon>
        <taxon>Peronosporales</taxon>
        <taxon>Peronosporaceae</taxon>
        <taxon>Phytophthora</taxon>
    </lineage>
</organism>
<evidence type="ECO:0000313" key="2">
    <source>
        <dbReference type="Proteomes" id="UP001259832"/>
    </source>
</evidence>
<dbReference type="EMBL" id="JASMQC010000036">
    <property type="protein sequence ID" value="KAK1931023.1"/>
    <property type="molecule type" value="Genomic_DNA"/>
</dbReference>
<dbReference type="Proteomes" id="UP001259832">
    <property type="component" value="Unassembled WGS sequence"/>
</dbReference>
<proteinExistence type="predicted"/>
<sequence>MELDRFRKPLVVEEQTLLNGDGHEELVQCISINIAIAEYFQARCLARQVFKAKIEAEGMNYGVLAM</sequence>
<gene>
    <name evidence="1" type="ORF">P3T76_013612</name>
</gene>